<keyword evidence="2" id="KW-1003">Cell membrane</keyword>
<evidence type="ECO:0000259" key="11">
    <source>
        <dbReference type="Pfam" id="PF04234"/>
    </source>
</evidence>
<gene>
    <name evidence="13" type="ORF">K7472_18265</name>
</gene>
<keyword evidence="3 10" id="KW-0812">Transmembrane</keyword>
<evidence type="ECO:0000256" key="7">
    <source>
        <dbReference type="ARBA" id="ARBA00023008"/>
    </source>
</evidence>
<evidence type="ECO:0000256" key="6">
    <source>
        <dbReference type="ARBA" id="ARBA00022989"/>
    </source>
</evidence>
<evidence type="ECO:0000256" key="8">
    <source>
        <dbReference type="ARBA" id="ARBA00023136"/>
    </source>
</evidence>
<evidence type="ECO:0000313" key="14">
    <source>
        <dbReference type="Proteomes" id="UP001198565"/>
    </source>
</evidence>
<evidence type="ECO:0000256" key="5">
    <source>
        <dbReference type="ARBA" id="ARBA00022729"/>
    </source>
</evidence>
<dbReference type="InterPro" id="IPR014756">
    <property type="entry name" value="Ig_E-set"/>
</dbReference>
<evidence type="ECO:0000313" key="13">
    <source>
        <dbReference type="EMBL" id="MBY8886798.1"/>
    </source>
</evidence>
<keyword evidence="5" id="KW-0732">Signal</keyword>
<dbReference type="PANTHER" id="PTHR34820:SF4">
    <property type="entry name" value="INNER MEMBRANE PROTEIN YEBZ"/>
    <property type="match status" value="1"/>
</dbReference>
<feature type="transmembrane region" description="Helical" evidence="10">
    <location>
        <begin position="378"/>
        <end position="395"/>
    </location>
</feature>
<keyword evidence="14" id="KW-1185">Reference proteome</keyword>
<evidence type="ECO:0000259" key="12">
    <source>
        <dbReference type="Pfam" id="PF05425"/>
    </source>
</evidence>
<feature type="domain" description="Copper resistance protein D" evidence="12">
    <location>
        <begin position="370"/>
        <end position="459"/>
    </location>
</feature>
<organism evidence="13 14">
    <name type="scientific">Streptantibioticus parmotrematis</name>
    <dbReference type="NCBI Taxonomy" id="2873249"/>
    <lineage>
        <taxon>Bacteria</taxon>
        <taxon>Bacillati</taxon>
        <taxon>Actinomycetota</taxon>
        <taxon>Actinomycetes</taxon>
        <taxon>Kitasatosporales</taxon>
        <taxon>Streptomycetaceae</taxon>
        <taxon>Streptantibioticus</taxon>
    </lineage>
</organism>
<dbReference type="InterPro" id="IPR008457">
    <property type="entry name" value="Cu-R_CopD_dom"/>
</dbReference>
<feature type="transmembrane region" description="Helical" evidence="10">
    <location>
        <begin position="298"/>
        <end position="317"/>
    </location>
</feature>
<accession>A0ABS7QUA9</accession>
<keyword evidence="6 10" id="KW-1133">Transmembrane helix</keyword>
<keyword evidence="8 10" id="KW-0472">Membrane</keyword>
<dbReference type="InterPro" id="IPR014755">
    <property type="entry name" value="Cu-Rt/internalin_Ig-like"/>
</dbReference>
<keyword evidence="7" id="KW-0186">Copper</keyword>
<reference evidence="13 14" key="1">
    <citation type="submission" date="2021-08" db="EMBL/GenBank/DDBJ databases">
        <title>Streptomyces sp. PTM05 isolated from lichen.</title>
        <authorList>
            <person name="Somphong A."/>
            <person name="Phongsopitanun W."/>
            <person name="Tanasupawat S."/>
        </authorList>
    </citation>
    <scope>NUCLEOTIDE SEQUENCE [LARGE SCALE GENOMIC DNA]</scope>
    <source>
        <strain evidence="13 14">Ptm05</strain>
    </source>
</reference>
<proteinExistence type="predicted"/>
<evidence type="ECO:0000256" key="3">
    <source>
        <dbReference type="ARBA" id="ARBA00022692"/>
    </source>
</evidence>
<dbReference type="Gene3D" id="2.60.40.1220">
    <property type="match status" value="1"/>
</dbReference>
<dbReference type="Pfam" id="PF05425">
    <property type="entry name" value="CopD"/>
    <property type="match status" value="1"/>
</dbReference>
<feature type="region of interest" description="Disordered" evidence="9">
    <location>
        <begin position="474"/>
        <end position="493"/>
    </location>
</feature>
<feature type="transmembrane region" description="Helical" evidence="10">
    <location>
        <begin position="265"/>
        <end position="286"/>
    </location>
</feature>
<feature type="region of interest" description="Disordered" evidence="9">
    <location>
        <begin position="1"/>
        <end position="21"/>
    </location>
</feature>
<name>A0ABS7QUA9_9ACTN</name>
<feature type="transmembrane region" description="Helical" evidence="10">
    <location>
        <begin position="216"/>
        <end position="234"/>
    </location>
</feature>
<dbReference type="EMBL" id="JAINVZ010000012">
    <property type="protein sequence ID" value="MBY8886798.1"/>
    <property type="molecule type" value="Genomic_DNA"/>
</dbReference>
<evidence type="ECO:0000256" key="9">
    <source>
        <dbReference type="SAM" id="MobiDB-lite"/>
    </source>
</evidence>
<feature type="transmembrane region" description="Helical" evidence="10">
    <location>
        <begin position="410"/>
        <end position="430"/>
    </location>
</feature>
<evidence type="ECO:0000256" key="2">
    <source>
        <dbReference type="ARBA" id="ARBA00022475"/>
    </source>
</evidence>
<dbReference type="InterPro" id="IPR032694">
    <property type="entry name" value="CopC/D"/>
</dbReference>
<dbReference type="RefSeq" id="WP_222979384.1">
    <property type="nucleotide sequence ID" value="NZ_JAINVZ010000012.1"/>
</dbReference>
<feature type="transmembrane region" description="Helical" evidence="10">
    <location>
        <begin position="337"/>
        <end position="358"/>
    </location>
</feature>
<protein>
    <submittedName>
        <fullName evidence="13">Copper resistance protein CopC</fullName>
    </submittedName>
</protein>
<evidence type="ECO:0000256" key="4">
    <source>
        <dbReference type="ARBA" id="ARBA00022723"/>
    </source>
</evidence>
<keyword evidence="4" id="KW-0479">Metal-binding</keyword>
<dbReference type="Pfam" id="PF04234">
    <property type="entry name" value="CopC"/>
    <property type="match status" value="1"/>
</dbReference>
<dbReference type="PANTHER" id="PTHR34820">
    <property type="entry name" value="INNER MEMBRANE PROTEIN YEBZ"/>
    <property type="match status" value="1"/>
</dbReference>
<comment type="caution">
    <text evidence="13">The sequence shown here is derived from an EMBL/GenBank/DDBJ whole genome shotgun (WGS) entry which is preliminary data.</text>
</comment>
<dbReference type="InterPro" id="IPR007348">
    <property type="entry name" value="CopC_dom"/>
</dbReference>
<feature type="domain" description="CopC" evidence="11">
    <location>
        <begin position="59"/>
        <end position="155"/>
    </location>
</feature>
<feature type="compositionally biased region" description="Low complexity" evidence="9">
    <location>
        <begin position="7"/>
        <end position="21"/>
    </location>
</feature>
<evidence type="ECO:0000256" key="1">
    <source>
        <dbReference type="ARBA" id="ARBA00004651"/>
    </source>
</evidence>
<dbReference type="Proteomes" id="UP001198565">
    <property type="component" value="Unassembled WGS sequence"/>
</dbReference>
<feature type="transmembrane region" description="Helical" evidence="10">
    <location>
        <begin position="184"/>
        <end position="204"/>
    </location>
</feature>
<evidence type="ECO:0000256" key="10">
    <source>
        <dbReference type="SAM" id="Phobius"/>
    </source>
</evidence>
<comment type="subcellular location">
    <subcellularLocation>
        <location evidence="1">Cell membrane</location>
        <topology evidence="1">Multi-pass membrane protein</topology>
    </subcellularLocation>
</comment>
<dbReference type="SUPFAM" id="SSF81296">
    <property type="entry name" value="E set domains"/>
    <property type="match status" value="1"/>
</dbReference>
<sequence length="685" mass="69677">MSANGFPRTRAGAPPRRPSLVRASSRRASLVRASSRRLLLVAGALIALVLGAAVPASAHAALLRSDPAEGSVVKTAPASITLGFSEGVLLSDDSLIVYDPSGKQVQRGTAHHAGSAPDTATVALRPGLRDGTYTVAWKAVSADTHPVGGAWTFSIGAPSKTSAIPKEQQAGGGPAGALYGIARYVAYAGFALLVGACAFLTLCWPRGAGLRVMQRLTVGGWAALALATIALLLLRAPYVNGGGIGGIFDLGALRSSVETKEGAALVARLLLLAAAAVFLAVLFGPYARREDPEERRDLAFGLGAGGAVVAIGIAATWSAVEHASVGIQPALAMPLDVAHLIAMAFWLGGLVTLSVALYRAGAGGLVIDRAAVRRFSRIAFGCVCVLVATGVYQSWRQVGSWHALFGTSYGHWLIVKVSLVAVMVAAAGFSRRWTGRLAGRAEASQASASATSAATKSAATKSVVAKSSAKPAKPKAAKALAGTGGPASPADDPVRAAQLARQNAAVAGAAARKRRDADPARTGLRRSVLLEASVAVVVLAVSTVLSGSQPGRAVEEQAAATGGAGQAVPSNGGQVFAQLPFDTGGVKGKGDVGVHIEPARTGSNQLHLTVTDPVGNPENVPEVDLNLTLTSRGIGPLPVKLRQTGTGAWTAVGLQLPMPGAWQLAVTVRTSAIDEVTVTKNVAID</sequence>